<feature type="domain" description="Response regulatory" evidence="5">
    <location>
        <begin position="4"/>
        <end position="120"/>
    </location>
</feature>
<dbReference type="SUPFAM" id="SSF52172">
    <property type="entry name" value="CheY-like"/>
    <property type="match status" value="1"/>
</dbReference>
<dbReference type="GO" id="GO:0006355">
    <property type="term" value="P:regulation of DNA-templated transcription"/>
    <property type="evidence" value="ECO:0007669"/>
    <property type="project" value="InterPro"/>
</dbReference>
<name>A0A5M6CDP0_9BACT</name>
<dbReference type="InterPro" id="IPR000792">
    <property type="entry name" value="Tscrpt_reg_LuxR_C"/>
</dbReference>
<evidence type="ECO:0000259" key="5">
    <source>
        <dbReference type="PROSITE" id="PS50110"/>
    </source>
</evidence>
<dbReference type="AlphaFoldDB" id="A0A5M6CDP0"/>
<dbReference type="SMART" id="SM00421">
    <property type="entry name" value="HTH_LUXR"/>
    <property type="match status" value="1"/>
</dbReference>
<dbReference type="Pfam" id="PF00196">
    <property type="entry name" value="GerE"/>
    <property type="match status" value="1"/>
</dbReference>
<keyword evidence="7" id="KW-1185">Reference proteome</keyword>
<feature type="modified residue" description="4-aspartylphosphate" evidence="3">
    <location>
        <position position="55"/>
    </location>
</feature>
<dbReference type="GO" id="GO:0003677">
    <property type="term" value="F:DNA binding"/>
    <property type="evidence" value="ECO:0007669"/>
    <property type="project" value="UniProtKB-KW"/>
</dbReference>
<dbReference type="PROSITE" id="PS50110">
    <property type="entry name" value="RESPONSE_REGULATORY"/>
    <property type="match status" value="1"/>
</dbReference>
<dbReference type="CDD" id="cd06170">
    <property type="entry name" value="LuxR_C_like"/>
    <property type="match status" value="1"/>
</dbReference>
<dbReference type="InterPro" id="IPR001789">
    <property type="entry name" value="Sig_transdc_resp-reg_receiver"/>
</dbReference>
<dbReference type="InterPro" id="IPR016032">
    <property type="entry name" value="Sig_transdc_resp-reg_C-effctor"/>
</dbReference>
<dbReference type="InterPro" id="IPR039420">
    <property type="entry name" value="WalR-like"/>
</dbReference>
<keyword evidence="2" id="KW-0238">DNA-binding</keyword>
<evidence type="ECO:0000256" key="3">
    <source>
        <dbReference type="PROSITE-ProRule" id="PRU00169"/>
    </source>
</evidence>
<dbReference type="SUPFAM" id="SSF46894">
    <property type="entry name" value="C-terminal effector domain of the bipartite response regulators"/>
    <property type="match status" value="1"/>
</dbReference>
<comment type="caution">
    <text evidence="6">The sequence shown here is derived from an EMBL/GenBank/DDBJ whole genome shotgun (WGS) entry which is preliminary data.</text>
</comment>
<dbReference type="CDD" id="cd17535">
    <property type="entry name" value="REC_NarL-like"/>
    <property type="match status" value="1"/>
</dbReference>
<dbReference type="SMART" id="SM00448">
    <property type="entry name" value="REC"/>
    <property type="match status" value="1"/>
</dbReference>
<dbReference type="PROSITE" id="PS50043">
    <property type="entry name" value="HTH_LUXR_2"/>
    <property type="match status" value="1"/>
</dbReference>
<evidence type="ECO:0000259" key="4">
    <source>
        <dbReference type="PROSITE" id="PS50043"/>
    </source>
</evidence>
<feature type="domain" description="HTH luxR-type" evidence="4">
    <location>
        <begin position="147"/>
        <end position="212"/>
    </location>
</feature>
<gene>
    <name evidence="6" type="ORF">F0919_11915</name>
</gene>
<dbReference type="PANTHER" id="PTHR43214">
    <property type="entry name" value="TWO-COMPONENT RESPONSE REGULATOR"/>
    <property type="match status" value="1"/>
</dbReference>
<dbReference type="RefSeq" id="WP_150032994.1">
    <property type="nucleotide sequence ID" value="NZ_VWSH01000003.1"/>
</dbReference>
<evidence type="ECO:0000256" key="2">
    <source>
        <dbReference type="ARBA" id="ARBA00023125"/>
    </source>
</evidence>
<evidence type="ECO:0000313" key="7">
    <source>
        <dbReference type="Proteomes" id="UP000323632"/>
    </source>
</evidence>
<dbReference type="GO" id="GO:0000160">
    <property type="term" value="P:phosphorelay signal transduction system"/>
    <property type="evidence" value="ECO:0007669"/>
    <property type="project" value="InterPro"/>
</dbReference>
<reference evidence="6 7" key="1">
    <citation type="submission" date="2019-09" db="EMBL/GenBank/DDBJ databases">
        <title>Genome sequence and assembly of Taibaiella sp.</title>
        <authorList>
            <person name="Chhetri G."/>
        </authorList>
    </citation>
    <scope>NUCLEOTIDE SEQUENCE [LARGE SCALE GENOMIC DNA]</scope>
    <source>
        <strain evidence="6 7">KVB11</strain>
    </source>
</reference>
<dbReference type="Proteomes" id="UP000323632">
    <property type="component" value="Unassembled WGS sequence"/>
</dbReference>
<evidence type="ECO:0000313" key="6">
    <source>
        <dbReference type="EMBL" id="KAA5533246.1"/>
    </source>
</evidence>
<evidence type="ECO:0000256" key="1">
    <source>
        <dbReference type="ARBA" id="ARBA00022553"/>
    </source>
</evidence>
<accession>A0A5M6CDP0</accession>
<dbReference type="Pfam" id="PF00072">
    <property type="entry name" value="Response_reg"/>
    <property type="match status" value="1"/>
</dbReference>
<dbReference type="InterPro" id="IPR058245">
    <property type="entry name" value="NreC/VraR/RcsB-like_REC"/>
</dbReference>
<organism evidence="6 7">
    <name type="scientific">Taibaiella lutea</name>
    <dbReference type="NCBI Taxonomy" id="2608001"/>
    <lineage>
        <taxon>Bacteria</taxon>
        <taxon>Pseudomonadati</taxon>
        <taxon>Bacteroidota</taxon>
        <taxon>Chitinophagia</taxon>
        <taxon>Chitinophagales</taxon>
        <taxon>Chitinophagaceae</taxon>
        <taxon>Taibaiella</taxon>
    </lineage>
</organism>
<sequence>MPIKYLIADDHKIFRQGLKLVLNDDHLLNCIGEAASGIEVMEQLGKEQPDVILLDLKMPDMDGIETTQKIRTLYPDLKILILTMHNDEHFILHLMELGANGYLIKNADAEEIKRAIHSVHENNYYFNELVSTALLRKVSHHKNMDPKFRHSIELNERETEVLKLICEENTAAEIAGKIFLSARTVEGIRASMMQKIGVKNIAGLVIYAVKHGIVK</sequence>
<dbReference type="PANTHER" id="PTHR43214:SF43">
    <property type="entry name" value="TWO-COMPONENT RESPONSE REGULATOR"/>
    <property type="match status" value="1"/>
</dbReference>
<dbReference type="InterPro" id="IPR011006">
    <property type="entry name" value="CheY-like_superfamily"/>
</dbReference>
<protein>
    <submittedName>
        <fullName evidence="6">Response regulator transcription factor</fullName>
    </submittedName>
</protein>
<proteinExistence type="predicted"/>
<keyword evidence="1 3" id="KW-0597">Phosphoprotein</keyword>
<dbReference type="EMBL" id="VWSH01000003">
    <property type="protein sequence ID" value="KAA5533246.1"/>
    <property type="molecule type" value="Genomic_DNA"/>
</dbReference>
<dbReference type="Gene3D" id="3.40.50.2300">
    <property type="match status" value="1"/>
</dbReference>